<evidence type="ECO:0000313" key="11">
    <source>
        <dbReference type="Proteomes" id="UP000030351"/>
    </source>
</evidence>
<dbReference type="Pfam" id="PF00072">
    <property type="entry name" value="Response_reg"/>
    <property type="match status" value="1"/>
</dbReference>
<keyword evidence="2" id="KW-0902">Two-component regulatory system</keyword>
<feature type="DNA-binding region" description="OmpR/PhoB-type" evidence="7">
    <location>
        <begin position="124"/>
        <end position="220"/>
    </location>
</feature>
<dbReference type="InterPro" id="IPR016032">
    <property type="entry name" value="Sig_transdc_resp-reg_C-effctor"/>
</dbReference>
<keyword evidence="11" id="KW-1185">Reference proteome</keyword>
<sequence length="222" mass="24413">MRVLLVEDDVMIGEAVREALKEASYAVDWVRNGTEASSSLAIQSYDLVLLDLGLPGKNGFSVLSSLRGRGNEVPLLIITARDALEDRLRGLDSGADDYVVKPFEMKELLARIRAVLRRKGGSSGPVLSNGIITLDPASHEACEVANGEMQRLSNREFALLQALLIRPGTLLSRSELEEKIYGWGEEIESNAVEYFIHALRKKFGSEVIKNVRGVGWMVSKNA</sequence>
<evidence type="ECO:0000256" key="1">
    <source>
        <dbReference type="ARBA" id="ARBA00022553"/>
    </source>
</evidence>
<keyword evidence="5" id="KW-0804">Transcription</keyword>
<evidence type="ECO:0000259" key="9">
    <source>
        <dbReference type="PROSITE" id="PS51755"/>
    </source>
</evidence>
<protein>
    <submittedName>
        <fullName evidence="10">XRE family transcriptional regulator</fullName>
    </submittedName>
</protein>
<dbReference type="Proteomes" id="UP000030351">
    <property type="component" value="Unassembled WGS sequence"/>
</dbReference>
<dbReference type="Pfam" id="PF00486">
    <property type="entry name" value="Trans_reg_C"/>
    <property type="match status" value="1"/>
</dbReference>
<dbReference type="SMART" id="SM00862">
    <property type="entry name" value="Trans_reg_C"/>
    <property type="match status" value="1"/>
</dbReference>
<keyword evidence="4 7" id="KW-0238">DNA-binding</keyword>
<dbReference type="Gene3D" id="1.10.10.10">
    <property type="entry name" value="Winged helix-like DNA-binding domain superfamily/Winged helix DNA-binding domain"/>
    <property type="match status" value="1"/>
</dbReference>
<dbReference type="GO" id="GO:0000976">
    <property type="term" value="F:transcription cis-regulatory region binding"/>
    <property type="evidence" value="ECO:0007669"/>
    <property type="project" value="TreeGrafter"/>
</dbReference>
<dbReference type="SUPFAM" id="SSF52172">
    <property type="entry name" value="CheY-like"/>
    <property type="match status" value="1"/>
</dbReference>
<feature type="domain" description="OmpR/PhoB-type" evidence="9">
    <location>
        <begin position="124"/>
        <end position="220"/>
    </location>
</feature>
<name>A0A0A3YY37_9GAMM</name>
<dbReference type="AlphaFoldDB" id="A0A0A3YY37"/>
<reference evidence="10 11" key="1">
    <citation type="submission" date="2014-10" db="EMBL/GenBank/DDBJ databases">
        <title>Genome sequence of Erwinia typographi M043b.</title>
        <authorList>
            <person name="Chan K.-G."/>
            <person name="Tan W.-S."/>
        </authorList>
    </citation>
    <scope>NUCLEOTIDE SEQUENCE [LARGE SCALE GENOMIC DNA]</scope>
    <source>
        <strain evidence="10 11">M043b</strain>
    </source>
</reference>
<evidence type="ECO:0000256" key="6">
    <source>
        <dbReference type="PROSITE-ProRule" id="PRU00169"/>
    </source>
</evidence>
<evidence type="ECO:0000256" key="4">
    <source>
        <dbReference type="ARBA" id="ARBA00023125"/>
    </source>
</evidence>
<dbReference type="InterPro" id="IPR001867">
    <property type="entry name" value="OmpR/PhoB-type_DNA-bd"/>
</dbReference>
<proteinExistence type="predicted"/>
<dbReference type="CDD" id="cd17624">
    <property type="entry name" value="REC_OmpR_PmrA-like"/>
    <property type="match status" value="1"/>
</dbReference>
<dbReference type="GO" id="GO:0005829">
    <property type="term" value="C:cytosol"/>
    <property type="evidence" value="ECO:0007669"/>
    <property type="project" value="TreeGrafter"/>
</dbReference>
<dbReference type="GO" id="GO:0006355">
    <property type="term" value="P:regulation of DNA-templated transcription"/>
    <property type="evidence" value="ECO:0007669"/>
    <property type="project" value="InterPro"/>
</dbReference>
<evidence type="ECO:0000256" key="7">
    <source>
        <dbReference type="PROSITE-ProRule" id="PRU01091"/>
    </source>
</evidence>
<dbReference type="RefSeq" id="WP_034895974.1">
    <property type="nucleotide sequence ID" value="NZ_JRUQ01000051.1"/>
</dbReference>
<dbReference type="GO" id="GO:0000156">
    <property type="term" value="F:phosphorelay response regulator activity"/>
    <property type="evidence" value="ECO:0007669"/>
    <property type="project" value="TreeGrafter"/>
</dbReference>
<dbReference type="InterPro" id="IPR039420">
    <property type="entry name" value="WalR-like"/>
</dbReference>
<dbReference type="FunFam" id="3.40.50.2300:FF:000002">
    <property type="entry name" value="DNA-binding response regulator PhoP"/>
    <property type="match status" value="1"/>
</dbReference>
<organism evidence="10 11">
    <name type="scientific">Erwinia typographi</name>
    <dbReference type="NCBI Taxonomy" id="371042"/>
    <lineage>
        <taxon>Bacteria</taxon>
        <taxon>Pseudomonadati</taxon>
        <taxon>Pseudomonadota</taxon>
        <taxon>Gammaproteobacteria</taxon>
        <taxon>Enterobacterales</taxon>
        <taxon>Erwiniaceae</taxon>
        <taxon>Erwinia</taxon>
    </lineage>
</organism>
<keyword evidence="3" id="KW-0805">Transcription regulation</keyword>
<dbReference type="InterPro" id="IPR011006">
    <property type="entry name" value="CheY-like_superfamily"/>
</dbReference>
<dbReference type="InterPro" id="IPR036388">
    <property type="entry name" value="WH-like_DNA-bd_sf"/>
</dbReference>
<dbReference type="CDD" id="cd00383">
    <property type="entry name" value="trans_reg_C"/>
    <property type="match status" value="1"/>
</dbReference>
<evidence type="ECO:0000313" key="10">
    <source>
        <dbReference type="EMBL" id="KGT90311.1"/>
    </source>
</evidence>
<dbReference type="PROSITE" id="PS51755">
    <property type="entry name" value="OMPR_PHOB"/>
    <property type="match status" value="1"/>
</dbReference>
<evidence type="ECO:0000256" key="3">
    <source>
        <dbReference type="ARBA" id="ARBA00023015"/>
    </source>
</evidence>
<dbReference type="SUPFAM" id="SSF46894">
    <property type="entry name" value="C-terminal effector domain of the bipartite response regulators"/>
    <property type="match status" value="1"/>
</dbReference>
<dbReference type="PANTHER" id="PTHR48111">
    <property type="entry name" value="REGULATOR OF RPOS"/>
    <property type="match status" value="1"/>
</dbReference>
<evidence type="ECO:0000256" key="5">
    <source>
        <dbReference type="ARBA" id="ARBA00023163"/>
    </source>
</evidence>
<dbReference type="OrthoDB" id="9802426at2"/>
<dbReference type="GO" id="GO:0032993">
    <property type="term" value="C:protein-DNA complex"/>
    <property type="evidence" value="ECO:0007669"/>
    <property type="project" value="TreeGrafter"/>
</dbReference>
<keyword evidence="1 6" id="KW-0597">Phosphoprotein</keyword>
<dbReference type="Gene3D" id="3.40.50.2300">
    <property type="match status" value="1"/>
</dbReference>
<dbReference type="InterPro" id="IPR001789">
    <property type="entry name" value="Sig_transdc_resp-reg_receiver"/>
</dbReference>
<evidence type="ECO:0000259" key="8">
    <source>
        <dbReference type="PROSITE" id="PS50110"/>
    </source>
</evidence>
<dbReference type="eggNOG" id="COG0745">
    <property type="taxonomic scope" value="Bacteria"/>
</dbReference>
<gene>
    <name evidence="10" type="ORF">NG99_18090</name>
</gene>
<dbReference type="PANTHER" id="PTHR48111:SF67">
    <property type="entry name" value="TRANSCRIPTIONAL REGULATORY PROTEIN TCTD"/>
    <property type="match status" value="1"/>
</dbReference>
<feature type="domain" description="Response regulatory" evidence="8">
    <location>
        <begin position="2"/>
        <end position="116"/>
    </location>
</feature>
<feature type="modified residue" description="4-aspartylphosphate" evidence="6">
    <location>
        <position position="51"/>
    </location>
</feature>
<dbReference type="PROSITE" id="PS50110">
    <property type="entry name" value="RESPONSE_REGULATORY"/>
    <property type="match status" value="1"/>
</dbReference>
<dbReference type="EMBL" id="JRUQ01000051">
    <property type="protein sequence ID" value="KGT90311.1"/>
    <property type="molecule type" value="Genomic_DNA"/>
</dbReference>
<evidence type="ECO:0000256" key="2">
    <source>
        <dbReference type="ARBA" id="ARBA00023012"/>
    </source>
</evidence>
<dbReference type="SMART" id="SM00448">
    <property type="entry name" value="REC"/>
    <property type="match status" value="1"/>
</dbReference>
<dbReference type="Gene3D" id="6.10.250.690">
    <property type="match status" value="1"/>
</dbReference>
<comment type="caution">
    <text evidence="10">The sequence shown here is derived from an EMBL/GenBank/DDBJ whole genome shotgun (WGS) entry which is preliminary data.</text>
</comment>
<dbReference type="STRING" id="371042.NG99_18090"/>
<accession>A0A0A3YY37</accession>